<name>X6P4T1_RETFI</name>
<protein>
    <submittedName>
        <fullName evidence="1">Uncharacterized protein</fullName>
    </submittedName>
</protein>
<evidence type="ECO:0000313" key="1">
    <source>
        <dbReference type="EMBL" id="ETO33211.1"/>
    </source>
</evidence>
<dbReference type="Pfam" id="PF05186">
    <property type="entry name" value="Dpy-30"/>
    <property type="match status" value="1"/>
</dbReference>
<comment type="caution">
    <text evidence="1">The sequence shown here is derived from an EMBL/GenBank/DDBJ whole genome shotgun (WGS) entry which is preliminary data.</text>
</comment>
<accession>X6P4T1</accession>
<reference evidence="1 2" key="1">
    <citation type="journal article" date="2013" name="Curr. Biol.">
        <title>The Genome of the Foraminiferan Reticulomyxa filosa.</title>
        <authorList>
            <person name="Glockner G."/>
            <person name="Hulsmann N."/>
            <person name="Schleicher M."/>
            <person name="Noegel A.A."/>
            <person name="Eichinger L."/>
            <person name="Gallinger C."/>
            <person name="Pawlowski J."/>
            <person name="Sierra R."/>
            <person name="Euteneuer U."/>
            <person name="Pillet L."/>
            <person name="Moustafa A."/>
            <person name="Platzer M."/>
            <person name="Groth M."/>
            <person name="Szafranski K."/>
            <person name="Schliwa M."/>
        </authorList>
    </citation>
    <scope>NUCLEOTIDE SEQUENCE [LARGE SCALE GENOMIC DNA]</scope>
</reference>
<gene>
    <name evidence="1" type="ORF">RFI_03894</name>
</gene>
<dbReference type="CDD" id="cd22966">
    <property type="entry name" value="DD_DYDC-like"/>
    <property type="match status" value="1"/>
</dbReference>
<proteinExistence type="predicted"/>
<dbReference type="Gene3D" id="1.20.890.10">
    <property type="entry name" value="cAMP-dependent protein kinase regulatory subunit, dimerization-anchoring domain"/>
    <property type="match status" value="1"/>
</dbReference>
<dbReference type="InterPro" id="IPR007858">
    <property type="entry name" value="Dpy-30_motif"/>
</dbReference>
<organism evidence="1 2">
    <name type="scientific">Reticulomyxa filosa</name>
    <dbReference type="NCBI Taxonomy" id="46433"/>
    <lineage>
        <taxon>Eukaryota</taxon>
        <taxon>Sar</taxon>
        <taxon>Rhizaria</taxon>
        <taxon>Retaria</taxon>
        <taxon>Foraminifera</taxon>
        <taxon>Monothalamids</taxon>
        <taxon>Reticulomyxidae</taxon>
        <taxon>Reticulomyxa</taxon>
    </lineage>
</organism>
<evidence type="ECO:0000313" key="2">
    <source>
        <dbReference type="Proteomes" id="UP000023152"/>
    </source>
</evidence>
<dbReference type="AlphaFoldDB" id="X6P4T1"/>
<dbReference type="OrthoDB" id="432281at2759"/>
<sequence>MSALLLKKKNNKAVIMSSGKPAYFAQYIQQNIQDPLEKALTEAAICQPSDPIEFIAQFLLKIVKSDFKKKQTQETQRKWSEEDDQLQHFLEQKKEREKQKEIETSTSIQRENEFFQNLDQNEVKLQAIQQWVNFVGTKFNCNVYIAQKEIFKNVVLENVEENVDENQPGEVEGLIYNVVSEGKGQEFILDQVLISKSRKFPLATLDLFQSPAPDKNENNDQEQDKTVKIENALTARKKENVFMLTTLQFFKYPKVGSYLAFEVVIPTFLHHEALQQKSAIIVIINEANFVKMKCKKEYFFIVFFFFF</sequence>
<dbReference type="Proteomes" id="UP000023152">
    <property type="component" value="Unassembled WGS sequence"/>
</dbReference>
<dbReference type="InterPro" id="IPR049630">
    <property type="entry name" value="DYDC-like_DD"/>
</dbReference>
<keyword evidence="2" id="KW-1185">Reference proteome</keyword>
<dbReference type="EMBL" id="ASPP01003589">
    <property type="protein sequence ID" value="ETO33211.1"/>
    <property type="molecule type" value="Genomic_DNA"/>
</dbReference>